<dbReference type="InterPro" id="IPR022385">
    <property type="entry name" value="Rhs_assc_core"/>
</dbReference>
<keyword evidence="5" id="KW-1185">Reference proteome</keyword>
<accession>A0ABW2CMV5</accession>
<dbReference type="NCBIfam" id="TIGR01643">
    <property type="entry name" value="YD_repeat_2x"/>
    <property type="match status" value="13"/>
</dbReference>
<evidence type="ECO:0000313" key="5">
    <source>
        <dbReference type="Proteomes" id="UP001596380"/>
    </source>
</evidence>
<dbReference type="PANTHER" id="PTHR32305">
    <property type="match status" value="1"/>
</dbReference>
<comment type="caution">
    <text evidence="4">The sequence shown here is derived from an EMBL/GenBank/DDBJ whole genome shotgun (WGS) entry which is preliminary data.</text>
</comment>
<evidence type="ECO:0000259" key="3">
    <source>
        <dbReference type="Pfam" id="PF21527"/>
    </source>
</evidence>
<protein>
    <submittedName>
        <fullName evidence="4">Adhesin</fullName>
    </submittedName>
</protein>
<dbReference type="EMBL" id="JBHSXS010000009">
    <property type="protein sequence ID" value="MFC6881690.1"/>
    <property type="molecule type" value="Genomic_DNA"/>
</dbReference>
<dbReference type="Pfam" id="PF05593">
    <property type="entry name" value="RHS_repeat"/>
    <property type="match status" value="7"/>
</dbReference>
<evidence type="ECO:0000256" key="1">
    <source>
        <dbReference type="SAM" id="MobiDB-lite"/>
    </source>
</evidence>
<feature type="compositionally biased region" description="Polar residues" evidence="1">
    <location>
        <begin position="19"/>
        <end position="40"/>
    </location>
</feature>
<dbReference type="Gene3D" id="2.180.10.10">
    <property type="entry name" value="RHS repeat-associated core"/>
    <property type="match status" value="3"/>
</dbReference>
<evidence type="ECO:0000259" key="2">
    <source>
        <dbReference type="Pfam" id="PF20148"/>
    </source>
</evidence>
<organism evidence="4 5">
    <name type="scientific">Actinomadura yumaensis</name>
    <dbReference type="NCBI Taxonomy" id="111807"/>
    <lineage>
        <taxon>Bacteria</taxon>
        <taxon>Bacillati</taxon>
        <taxon>Actinomycetota</taxon>
        <taxon>Actinomycetes</taxon>
        <taxon>Streptosporangiales</taxon>
        <taxon>Thermomonosporaceae</taxon>
        <taxon>Actinomadura</taxon>
    </lineage>
</organism>
<sequence>MPDRGNRAGGPGGGRPANSRTSQNPRETSRSPNTRTTTQDPIDIATGEVLLAQVDVQLPGVLPLLIERVHQSNYRHGRLFGASWASTLDQRLEVDATGVHLVTADGMILTYPSASLPNVLFLPLEGPRWPLQLTAEGGYTVTDPQSGRVLHFPPPGPETGWSELPLTAFSDGNGNRVDFLRTAGTLTEIRHSGGYRIAVDTVPLDAAGPGSVPAESERRVSALRLLTGASDGEVSDGQVLARYGYDEAGHLAEVSGPAGVPLRFTYDGEGRMTSWCDRNGHPYEFEYDRYGRAVGGRSPSGFLNTSLTFQDDGRTVVTDSLGRARTYSFNGAHQLVAETDPLGNTTRYEWDRYDRLLSRTDALGATTRFVHDEHGSPTSIVRPDGARTDLVYGDRPHRPTEIRQPDGAVWRQTYDERGNLAAVTDPAGAVTAYAYDEHGGLASVTDPLGNVTRTVNDAAGLPLRTTGPLGDTTVTERDAHGRPFQITDPAGGITRLEWTPDGRLVARVLPDGSTERWAYDAEGNQTEHVDALGQATRTAYGPFGMPTAQTGPDGGLLRFAHDTELRLTTVTNPQGLQWTYRYDAAGNLVGETDFNGRDLAYTCDAAGRLVERNGGGAPVSFRRDVLGNVVERRSGEQVTTFAYDAAGRLARAVNADSDLRFERDALGRVTAEICNGAALTTAYDAAGQRVRRRTPSGAESTWSYDSAGQPQMLSAGGQTLRFSYDAAGREVQRQIGAGAVLAQQWDSGHRLSAQTVWGAPRAEGEQARLLQHRTYAYRPDGAVVGVGDRLAGDRRYDLDAGGRAVAVRAHAWTERYAYDLAGNLTQAAWPAGGPGDTAADAVGEREYAGTLIRRAGNVRYEHDPHGRVVLRQHARLSSKPLTWRYEWDDDDRLVGAATPDGARWRYRYDALGRRVSKQRLTRDGGVEEQTDFVWDGPVLAEQVHRVWSSDQRTYVASGKVWEYEPDTFRPISQTERAPARDAPQSWIDRQFYAIVTDLVGAPRELVDGSGDIAWHSSGTLWGNEPSGRLSLCPLRFPGQYHDAETGLHYNRYRYYDPSGARYLTEDPLGLALAPNPHAYVANPMSWTDPLGLGPGRGATFEVNSKGEATSVKGKGRPDNQTVFSGHGSYDPANGKVTVPPGTSVTVYAPHGATISDRLGGAIETGTGTGKFPHVATYGPGQKMPNYTLHPPYNPTLNIQGHPITVTKDTQLSQLLQPNMGRTHWAACLEQAGHPLQNTMIDLTP</sequence>
<dbReference type="InterPro" id="IPR045351">
    <property type="entry name" value="DUF6531"/>
</dbReference>
<feature type="domain" description="Putative adhesin Stv" evidence="3">
    <location>
        <begin position="1120"/>
        <end position="1228"/>
    </location>
</feature>
<dbReference type="InterPro" id="IPR050708">
    <property type="entry name" value="T6SS_VgrG/RHS"/>
</dbReference>
<dbReference type="Pfam" id="PF20148">
    <property type="entry name" value="DUF6531"/>
    <property type="match status" value="1"/>
</dbReference>
<name>A0ABW2CMV5_9ACTN</name>
<dbReference type="NCBIfam" id="TIGR03696">
    <property type="entry name" value="Rhs_assc_core"/>
    <property type="match status" value="1"/>
</dbReference>
<dbReference type="RefSeq" id="WP_160824175.1">
    <property type="nucleotide sequence ID" value="NZ_JBHSXE010000001.1"/>
</dbReference>
<dbReference type="InterPro" id="IPR006530">
    <property type="entry name" value="YD"/>
</dbReference>
<evidence type="ECO:0000313" key="4">
    <source>
        <dbReference type="EMBL" id="MFC6881690.1"/>
    </source>
</evidence>
<dbReference type="SUPFAM" id="SSF82171">
    <property type="entry name" value="DPP6 N-terminal domain-like"/>
    <property type="match status" value="1"/>
</dbReference>
<dbReference type="PANTHER" id="PTHR32305:SF15">
    <property type="entry name" value="PROTEIN RHSA-RELATED"/>
    <property type="match status" value="1"/>
</dbReference>
<reference evidence="5" key="1">
    <citation type="journal article" date="2019" name="Int. J. Syst. Evol. Microbiol.">
        <title>The Global Catalogue of Microorganisms (GCM) 10K type strain sequencing project: providing services to taxonomists for standard genome sequencing and annotation.</title>
        <authorList>
            <consortium name="The Broad Institute Genomics Platform"/>
            <consortium name="The Broad Institute Genome Sequencing Center for Infectious Disease"/>
            <person name="Wu L."/>
            <person name="Ma J."/>
        </authorList>
    </citation>
    <scope>NUCLEOTIDE SEQUENCE [LARGE SCALE GENOMIC DNA]</scope>
    <source>
        <strain evidence="5">JCM 3369</strain>
    </source>
</reference>
<feature type="domain" description="DUF6531" evidence="2">
    <location>
        <begin position="40"/>
        <end position="111"/>
    </location>
</feature>
<feature type="region of interest" description="Disordered" evidence="1">
    <location>
        <begin position="1"/>
        <end position="41"/>
    </location>
</feature>
<dbReference type="InterPro" id="IPR031325">
    <property type="entry name" value="RHS_repeat"/>
</dbReference>
<dbReference type="Proteomes" id="UP001596380">
    <property type="component" value="Unassembled WGS sequence"/>
</dbReference>
<dbReference type="InterPro" id="IPR049002">
    <property type="entry name" value="Stv"/>
</dbReference>
<dbReference type="Pfam" id="PF21527">
    <property type="entry name" value="Stv"/>
    <property type="match status" value="1"/>
</dbReference>
<proteinExistence type="predicted"/>
<gene>
    <name evidence="4" type="ORF">ACFQKB_18170</name>
</gene>